<dbReference type="RefSeq" id="WP_209353358.1">
    <property type="nucleotide sequence ID" value="NZ_JAGIYZ010000021.1"/>
</dbReference>
<proteinExistence type="predicted"/>
<dbReference type="EMBL" id="JAGIYZ010000021">
    <property type="protein sequence ID" value="MBP0465975.1"/>
    <property type="molecule type" value="Genomic_DNA"/>
</dbReference>
<feature type="compositionally biased region" description="Pro residues" evidence="1">
    <location>
        <begin position="84"/>
        <end position="93"/>
    </location>
</feature>
<sequence length="137" mass="15032">MQDPHQVTNLALVRRRIAEVQAHADAMTPEDSRREIQRRRSLLRIASQIDNPMPVIRPAISGRAPRRQRAAASRVGKASADPEPSAPGRPGEPPSTARAASRTPDRGEQFRMPGFQPLGFVVDRVLARIARGMEGGE</sequence>
<keyword evidence="3" id="KW-1185">Reference proteome</keyword>
<dbReference type="Proteomes" id="UP000680815">
    <property type="component" value="Unassembled WGS sequence"/>
</dbReference>
<feature type="region of interest" description="Disordered" evidence="1">
    <location>
        <begin position="54"/>
        <end position="114"/>
    </location>
</feature>
<organism evidence="2 3">
    <name type="scientific">Roseomonas nitratireducens</name>
    <dbReference type="NCBI Taxonomy" id="2820810"/>
    <lineage>
        <taxon>Bacteria</taxon>
        <taxon>Pseudomonadati</taxon>
        <taxon>Pseudomonadota</taxon>
        <taxon>Alphaproteobacteria</taxon>
        <taxon>Acetobacterales</taxon>
        <taxon>Roseomonadaceae</taxon>
        <taxon>Roseomonas</taxon>
    </lineage>
</organism>
<accession>A0ABS4AX79</accession>
<gene>
    <name evidence="2" type="ORF">J5Y09_18760</name>
</gene>
<evidence type="ECO:0000256" key="1">
    <source>
        <dbReference type="SAM" id="MobiDB-lite"/>
    </source>
</evidence>
<protein>
    <submittedName>
        <fullName evidence="2">Uncharacterized protein</fullName>
    </submittedName>
</protein>
<evidence type="ECO:0000313" key="3">
    <source>
        <dbReference type="Proteomes" id="UP000680815"/>
    </source>
</evidence>
<comment type="caution">
    <text evidence="2">The sequence shown here is derived from an EMBL/GenBank/DDBJ whole genome shotgun (WGS) entry which is preliminary data.</text>
</comment>
<evidence type="ECO:0000313" key="2">
    <source>
        <dbReference type="EMBL" id="MBP0465975.1"/>
    </source>
</evidence>
<name>A0ABS4AX79_9PROT</name>
<reference evidence="2 3" key="1">
    <citation type="submission" date="2021-03" db="EMBL/GenBank/DDBJ databases">
        <authorList>
            <person name="So Y."/>
        </authorList>
    </citation>
    <scope>NUCLEOTIDE SEQUENCE [LARGE SCALE GENOMIC DNA]</scope>
    <source>
        <strain evidence="2 3">PWR1</strain>
    </source>
</reference>